<evidence type="ECO:0000256" key="10">
    <source>
        <dbReference type="SAM" id="MobiDB-lite"/>
    </source>
</evidence>
<keyword evidence="13" id="KW-1185">Reference proteome</keyword>
<dbReference type="SUPFAM" id="SSF69322">
    <property type="entry name" value="Tricorn protease domain 2"/>
    <property type="match status" value="1"/>
</dbReference>
<keyword evidence="4 7" id="KW-0645">Protease</keyword>
<feature type="active site" description="Nucleophile" evidence="8">
    <location>
        <position position="975"/>
    </location>
</feature>
<dbReference type="GO" id="GO:0008236">
    <property type="term" value="F:serine-type peptidase activity"/>
    <property type="evidence" value="ECO:0007669"/>
    <property type="project" value="UniProtKB-UniRule"/>
</dbReference>
<dbReference type="PANTHER" id="PTHR43253:SF1">
    <property type="entry name" value="TRICORN PROTEASE HOMOLOG 2-RELATED"/>
    <property type="match status" value="1"/>
</dbReference>
<proteinExistence type="inferred from homology"/>
<dbReference type="InterPro" id="IPR015943">
    <property type="entry name" value="WD40/YVTN_repeat-like_dom_sf"/>
</dbReference>
<dbReference type="SUPFAM" id="SSF50156">
    <property type="entry name" value="PDZ domain-like"/>
    <property type="match status" value="1"/>
</dbReference>
<dbReference type="Gene3D" id="3.30.750.44">
    <property type="match status" value="1"/>
</dbReference>
<dbReference type="AlphaFoldDB" id="A0A5M3W2G7"/>
<name>A0A5M3W2G7_9ACTN</name>
<feature type="active site" description="Charge relay system" evidence="8">
    <location>
        <position position="759"/>
    </location>
</feature>
<feature type="compositionally biased region" description="Acidic residues" evidence="10">
    <location>
        <begin position="370"/>
        <end position="380"/>
    </location>
</feature>
<feature type="site" description="Transition state stabilizer; via amide nitrogen" evidence="9">
    <location>
        <position position="976"/>
    </location>
</feature>
<accession>A0A5M3W2G7</accession>
<evidence type="ECO:0000256" key="6">
    <source>
        <dbReference type="ARBA" id="ARBA00022825"/>
    </source>
</evidence>
<dbReference type="InterPro" id="IPR029045">
    <property type="entry name" value="ClpP/crotonase-like_dom_sf"/>
</dbReference>
<dbReference type="Gene3D" id="2.130.10.10">
    <property type="entry name" value="YVTN repeat-like/Quinoprotein amine dehydrogenase"/>
    <property type="match status" value="1"/>
</dbReference>
<dbReference type="Pfam" id="PF14684">
    <property type="entry name" value="Tricorn_C1"/>
    <property type="match status" value="1"/>
</dbReference>
<dbReference type="InterPro" id="IPR012393">
    <property type="entry name" value="Tricorn_protease"/>
</dbReference>
<dbReference type="Pfam" id="PF14685">
    <property type="entry name" value="PDZ_Tricorn"/>
    <property type="match status" value="1"/>
</dbReference>
<dbReference type="PANTHER" id="PTHR43253">
    <property type="entry name" value="TRICORN PROTEASE HOMOLOG 2-RELATED"/>
    <property type="match status" value="1"/>
</dbReference>
<dbReference type="SMART" id="SM00245">
    <property type="entry name" value="TSPc"/>
    <property type="match status" value="1"/>
</dbReference>
<dbReference type="Proteomes" id="UP000334990">
    <property type="component" value="Unassembled WGS sequence"/>
</dbReference>
<feature type="domain" description="Tail specific protease" evidence="11">
    <location>
        <begin position="852"/>
        <end position="1044"/>
    </location>
</feature>
<dbReference type="Pfam" id="PF26550">
    <property type="entry name" value="Tricorn_2nd"/>
    <property type="match status" value="1"/>
</dbReference>
<feature type="active site" description="Charge relay system" evidence="8">
    <location>
        <position position="1033"/>
    </location>
</feature>
<comment type="caution">
    <text evidence="12">The sequence shown here is derived from an EMBL/GenBank/DDBJ whole genome shotgun (WGS) entry which is preliminary data.</text>
</comment>
<feature type="compositionally biased region" description="Basic and acidic residues" evidence="10">
    <location>
        <begin position="355"/>
        <end position="369"/>
    </location>
</feature>
<evidence type="ECO:0000313" key="13">
    <source>
        <dbReference type="Proteomes" id="UP000334990"/>
    </source>
</evidence>
<evidence type="ECO:0000256" key="4">
    <source>
        <dbReference type="ARBA" id="ARBA00022670"/>
    </source>
</evidence>
<reference evidence="12 13" key="1">
    <citation type="submission" date="2019-10" db="EMBL/GenBank/DDBJ databases">
        <title>Whole genome shotgun sequence of Acrocarpospora corrugata NBRC 13972.</title>
        <authorList>
            <person name="Ichikawa N."/>
            <person name="Kimura A."/>
            <person name="Kitahashi Y."/>
            <person name="Komaki H."/>
            <person name="Oguchi A."/>
        </authorList>
    </citation>
    <scope>NUCLEOTIDE SEQUENCE [LARGE SCALE GENOMIC DNA]</scope>
    <source>
        <strain evidence="12 13">NBRC 13972</strain>
    </source>
</reference>
<evidence type="ECO:0000256" key="7">
    <source>
        <dbReference type="PIRNR" id="PIRNR036421"/>
    </source>
</evidence>
<protein>
    <recommendedName>
        <fullName evidence="7">Tricorn protease homolog</fullName>
        <ecNumber evidence="7">3.4.21.-</ecNumber>
    </recommendedName>
</protein>
<evidence type="ECO:0000256" key="3">
    <source>
        <dbReference type="ARBA" id="ARBA00022490"/>
    </source>
</evidence>
<dbReference type="InterPro" id="IPR005151">
    <property type="entry name" value="Tail-specific_protease"/>
</dbReference>
<dbReference type="Pfam" id="PF03572">
    <property type="entry name" value="Peptidase_S41"/>
    <property type="match status" value="1"/>
</dbReference>
<evidence type="ECO:0000259" key="11">
    <source>
        <dbReference type="SMART" id="SM00245"/>
    </source>
</evidence>
<gene>
    <name evidence="12" type="primary">tri1_2</name>
    <name evidence="12" type="ORF">Acor_52910</name>
</gene>
<dbReference type="EMBL" id="BLAD01000066">
    <property type="protein sequence ID" value="GES03225.1"/>
    <property type="molecule type" value="Genomic_DNA"/>
</dbReference>
<evidence type="ECO:0000256" key="1">
    <source>
        <dbReference type="ARBA" id="ARBA00004496"/>
    </source>
</evidence>
<dbReference type="SUPFAM" id="SSF52096">
    <property type="entry name" value="ClpP/crotonase"/>
    <property type="match status" value="1"/>
</dbReference>
<keyword evidence="3 7" id="KW-0963">Cytoplasm</keyword>
<keyword evidence="6 7" id="KW-0720">Serine protease</keyword>
<dbReference type="Gene3D" id="2.120.10.60">
    <property type="entry name" value="Tricorn protease N-terminal domain"/>
    <property type="match status" value="1"/>
</dbReference>
<dbReference type="Gene3D" id="2.30.42.10">
    <property type="match status" value="1"/>
</dbReference>
<dbReference type="CDD" id="cd07562">
    <property type="entry name" value="Peptidase_S41_TRI"/>
    <property type="match status" value="1"/>
</dbReference>
<comment type="function">
    <text evidence="7">Degrades oligopeptides.</text>
</comment>
<evidence type="ECO:0000256" key="8">
    <source>
        <dbReference type="PIRSR" id="PIRSR036421-1"/>
    </source>
</evidence>
<dbReference type="InterPro" id="IPR028204">
    <property type="entry name" value="Tricorn_C1"/>
</dbReference>
<dbReference type="InterPro" id="IPR036034">
    <property type="entry name" value="PDZ_sf"/>
</dbReference>
<dbReference type="PIRSF" id="PIRSF036421">
    <property type="entry name" value="Tricorn_protease"/>
    <property type="match status" value="1"/>
</dbReference>
<comment type="similarity">
    <text evidence="2 7">Belongs to the peptidase S41B family.</text>
</comment>
<dbReference type="SUPFAM" id="SSF69304">
    <property type="entry name" value="Tricorn protease N-terminal domain"/>
    <property type="match status" value="1"/>
</dbReference>
<feature type="region of interest" description="Disordered" evidence="10">
    <location>
        <begin position="349"/>
        <end position="391"/>
    </location>
</feature>
<sequence>MASVASGAPRGTSYDIAGGAISIVWVPSGSYLRFPHIHRDLLTFVAEDDVWIAPLDGGRAWRLTIDRVRASHPRISPDGARVAWTSWRDSDPEVHVAPVEGGPATRVTHWANYRTRVRGWADTGTVVATAGHDQPFHFWTMAYTVPVAGGPGTRLPYGPVSDLHLAGGRALLLTGSASHDPAHWKRYRGGGTGRLWLDGARVPLAAEGQLAAPMLVGERIVFLSDHEGIGNLYSVALDGSDLVRHTEHTEFYARQAATDGERIVYARAGELWLLPGLDATPERLEVTLGGAGRGRQPYPAHIHVRSLACDTTGRASAVEVAGTVHWLTHEDGPARALSDRPGVRARLPIVLGGHEPPESKDAKDAKDAAENDDDDDSEDKPEEKKKLGKRINGPAAWVTDAAGEDAIELAEPGGTVRTIAAGQLGRVMALEGSPDGSMIAVACHDGRLLLVRVETGAITELTRTDNGRISGMGFDPRSEWLVWCHPVNGDSSSIRMARLPEEGKEPAIVEVTDGRFSDTWPAFTADGRHLAFLSRRGFDAIYDAHSFDLAFPLGSRPYLLPLSAGAPSPFAPSVAGRPVESPNGDSPVEMDIEGLEGRIVALPVPEARYYGLRAVKGGLVWLRWQPGESPALERFDLDKRKCEELTDGIGRFSVSGDGAKIVVLDGHEVRVISATGKNGDGVNVDLSRIRVEVDPVRRWRQSYAEAGRVVRDHFWVEDMAGVDWPGVQETYRPWLDRIAGGDDFADLLAEAVGELGASHAYVFGPSRGSGRYVGMLGADLAPDTDGLWRIRRIYPAELSDPRARSPLQGSGVRPGDALLAVDGHPVDPRKGPAELLVDTAERAVELTVESGAEVTRIAVVPVIDDIYLRYHAWVGERRARVRKLSDGRLGYLHVPDMGASGWAQLHRDLARELTMAGLVVDVRGNRGGHTSQLVVEKLSRRIVGWNISRRYEPESYPRDAPRGPVVVLCDEETCSDGDVITAAVQSLGLGPVVGARTWGGVIGIDGWHLLGDGSAITVPGYAYWIERYGWELENRGATPDVEVLITPADWARGADPQLDTAVRLALEALAGRPAGGPPDPATRPFRGR</sequence>
<evidence type="ECO:0000256" key="2">
    <source>
        <dbReference type="ARBA" id="ARBA00008524"/>
    </source>
</evidence>
<dbReference type="Pfam" id="PF26549">
    <property type="entry name" value="Tricorn_N"/>
    <property type="match status" value="1"/>
</dbReference>
<dbReference type="InterPro" id="IPR029414">
    <property type="entry name" value="Tricorn_PDZ"/>
</dbReference>
<evidence type="ECO:0000313" key="12">
    <source>
        <dbReference type="EMBL" id="GES03225.1"/>
    </source>
</evidence>
<comment type="subcellular location">
    <subcellularLocation>
        <location evidence="1 7">Cytoplasm</location>
    </subcellularLocation>
</comment>
<keyword evidence="5 7" id="KW-0378">Hydrolase</keyword>
<dbReference type="Gene3D" id="3.90.226.10">
    <property type="entry name" value="2-enoyl-CoA Hydratase, Chain A, domain 1"/>
    <property type="match status" value="1"/>
</dbReference>
<dbReference type="GO" id="GO:0006508">
    <property type="term" value="P:proteolysis"/>
    <property type="evidence" value="ECO:0007669"/>
    <property type="project" value="UniProtKB-UniRule"/>
</dbReference>
<dbReference type="EC" id="3.4.21.-" evidence="7"/>
<organism evidence="12 13">
    <name type="scientific">Acrocarpospora corrugata</name>
    <dbReference type="NCBI Taxonomy" id="35763"/>
    <lineage>
        <taxon>Bacteria</taxon>
        <taxon>Bacillati</taxon>
        <taxon>Actinomycetota</taxon>
        <taxon>Actinomycetes</taxon>
        <taxon>Streptosporangiales</taxon>
        <taxon>Streptosporangiaceae</taxon>
        <taxon>Acrocarpospora</taxon>
    </lineage>
</organism>
<dbReference type="GO" id="GO:0005737">
    <property type="term" value="C:cytoplasm"/>
    <property type="evidence" value="ECO:0007669"/>
    <property type="project" value="UniProtKB-SubCell"/>
</dbReference>
<evidence type="ECO:0000256" key="9">
    <source>
        <dbReference type="PIRSR" id="PIRSR036421-3"/>
    </source>
</evidence>
<evidence type="ECO:0000256" key="5">
    <source>
        <dbReference type="ARBA" id="ARBA00022801"/>
    </source>
</evidence>